<protein>
    <submittedName>
        <fullName evidence="3">Uncharacterized protein</fullName>
    </submittedName>
</protein>
<feature type="compositionally biased region" description="Polar residues" evidence="1">
    <location>
        <begin position="178"/>
        <end position="194"/>
    </location>
</feature>
<evidence type="ECO:0000256" key="1">
    <source>
        <dbReference type="SAM" id="MobiDB-lite"/>
    </source>
</evidence>
<feature type="compositionally biased region" description="Low complexity" evidence="1">
    <location>
        <begin position="195"/>
        <end position="239"/>
    </location>
</feature>
<dbReference type="AlphaFoldDB" id="A0A0L0HFE9"/>
<evidence type="ECO:0000313" key="4">
    <source>
        <dbReference type="Proteomes" id="UP000053201"/>
    </source>
</evidence>
<keyword evidence="4" id="KW-1185">Reference proteome</keyword>
<evidence type="ECO:0000313" key="3">
    <source>
        <dbReference type="EMBL" id="KNC99629.1"/>
    </source>
</evidence>
<feature type="compositionally biased region" description="Basic and acidic residues" evidence="1">
    <location>
        <begin position="252"/>
        <end position="263"/>
    </location>
</feature>
<feature type="transmembrane region" description="Helical" evidence="2">
    <location>
        <begin position="309"/>
        <end position="330"/>
    </location>
</feature>
<feature type="transmembrane region" description="Helical" evidence="2">
    <location>
        <begin position="375"/>
        <end position="393"/>
    </location>
</feature>
<dbReference type="EMBL" id="KQ257457">
    <property type="protein sequence ID" value="KNC99629.1"/>
    <property type="molecule type" value="Genomic_DNA"/>
</dbReference>
<keyword evidence="2" id="KW-1133">Transmembrane helix</keyword>
<dbReference type="VEuPathDB" id="FungiDB:SPPG_05015"/>
<keyword evidence="2" id="KW-0812">Transmembrane</keyword>
<feature type="transmembrane region" description="Helical" evidence="2">
    <location>
        <begin position="149"/>
        <end position="170"/>
    </location>
</feature>
<feature type="transmembrane region" description="Helical" evidence="2">
    <location>
        <begin position="61"/>
        <end position="81"/>
    </location>
</feature>
<feature type="region of interest" description="Disordered" evidence="1">
    <location>
        <begin position="177"/>
        <end position="288"/>
    </location>
</feature>
<name>A0A0L0HFE9_SPIPD</name>
<feature type="transmembrane region" description="Helical" evidence="2">
    <location>
        <begin position="102"/>
        <end position="123"/>
    </location>
</feature>
<dbReference type="RefSeq" id="XP_016607669.1">
    <property type="nucleotide sequence ID" value="XM_016753255.1"/>
</dbReference>
<dbReference type="GeneID" id="27688435"/>
<gene>
    <name evidence="3" type="ORF">SPPG_05015</name>
</gene>
<dbReference type="InParanoid" id="A0A0L0HFE9"/>
<dbReference type="OrthoDB" id="2162024at2759"/>
<organism evidence="3 4">
    <name type="scientific">Spizellomyces punctatus (strain DAOM BR117)</name>
    <dbReference type="NCBI Taxonomy" id="645134"/>
    <lineage>
        <taxon>Eukaryota</taxon>
        <taxon>Fungi</taxon>
        <taxon>Fungi incertae sedis</taxon>
        <taxon>Chytridiomycota</taxon>
        <taxon>Chytridiomycota incertae sedis</taxon>
        <taxon>Chytridiomycetes</taxon>
        <taxon>Spizellomycetales</taxon>
        <taxon>Spizellomycetaceae</taxon>
        <taxon>Spizellomyces</taxon>
    </lineage>
</organism>
<feature type="transmembrane region" description="Helical" evidence="2">
    <location>
        <begin position="414"/>
        <end position="431"/>
    </location>
</feature>
<reference evidence="3 4" key="1">
    <citation type="submission" date="2009-08" db="EMBL/GenBank/DDBJ databases">
        <title>The Genome Sequence of Spizellomyces punctatus strain DAOM BR117.</title>
        <authorList>
            <consortium name="The Broad Institute Genome Sequencing Platform"/>
            <person name="Russ C."/>
            <person name="Cuomo C."/>
            <person name="Shea T."/>
            <person name="Young S.K."/>
            <person name="Zeng Q."/>
            <person name="Koehrsen M."/>
            <person name="Haas B."/>
            <person name="Borodovsky M."/>
            <person name="Guigo R."/>
            <person name="Alvarado L."/>
            <person name="Berlin A."/>
            <person name="Bochicchio J."/>
            <person name="Borenstein D."/>
            <person name="Chapman S."/>
            <person name="Chen Z."/>
            <person name="Engels R."/>
            <person name="Freedman E."/>
            <person name="Gellesch M."/>
            <person name="Goldberg J."/>
            <person name="Griggs A."/>
            <person name="Gujja S."/>
            <person name="Heiman D."/>
            <person name="Hepburn T."/>
            <person name="Howarth C."/>
            <person name="Jen D."/>
            <person name="Larson L."/>
            <person name="Lewis B."/>
            <person name="Mehta T."/>
            <person name="Park D."/>
            <person name="Pearson M."/>
            <person name="Roberts A."/>
            <person name="Saif S."/>
            <person name="Shenoy N."/>
            <person name="Sisk P."/>
            <person name="Stolte C."/>
            <person name="Sykes S."/>
            <person name="Thomson T."/>
            <person name="Walk T."/>
            <person name="White J."/>
            <person name="Yandava C."/>
            <person name="Burger G."/>
            <person name="Gray M.W."/>
            <person name="Holland P.W.H."/>
            <person name="King N."/>
            <person name="Lang F.B.F."/>
            <person name="Roger A.J."/>
            <person name="Ruiz-Trillo I."/>
            <person name="Lander E."/>
            <person name="Nusbaum C."/>
        </authorList>
    </citation>
    <scope>NUCLEOTIDE SEQUENCE [LARGE SCALE GENOMIC DNA]</scope>
    <source>
        <strain evidence="3 4">DAOM BR117</strain>
    </source>
</reference>
<sequence>MPVEAGPGWQPPSSITITTEQRRHDILGGLPLPNCPYLSSSLPPTEPGSNYGAPALHSPTVSLTFLTIGVTCITFGIVAAAKYDSARVFNRTIRDRSVRNGWWAVYFLVLGVSFLIDFIRYALDLPHMSRKPDRGSGKEATVEPQIIDAWLLFISAVLRSFSVFSFTLALNYQRKNRSSSITQDRSANPTSNRNPAAGHHAPSAAASSRPASFPAYGTVSSQSLSPARSPSGSRPGSFISRDRSPNTNAAKARRERDSSSENIRDEEEALLEGYETPDGFDDDEPMSRPTRCGSGSRCCGLAGCLRRVFASWGFLALILWLMNLLSIYLATNPPSMPPGHTLPNEIPVSFPPPLVDPGPHTYSPTFFRFSVAMDVIQHIPVLILATMIIAGPYEHEEVGLGRRTSRRRQGPTGSSKFLLFLGLLLGSVWLVEPSVLSRGVDALIRSTDSGSSLSYHGRMCVVPPWWWLEAHEDPTYLDGTNGDVAPLILGTALPKPPGELHGWASWVDLLQWTGYAGLWLIFGFVRKEYKRNKEEWIWLTVSELQNIFDFRRY</sequence>
<dbReference type="Proteomes" id="UP000053201">
    <property type="component" value="Unassembled WGS sequence"/>
</dbReference>
<dbReference type="eggNOG" id="ENOG502S7RB">
    <property type="taxonomic scope" value="Eukaryota"/>
</dbReference>
<keyword evidence="2" id="KW-0472">Membrane</keyword>
<proteinExistence type="predicted"/>
<feature type="transmembrane region" description="Helical" evidence="2">
    <location>
        <begin position="503"/>
        <end position="525"/>
    </location>
</feature>
<evidence type="ECO:0000256" key="2">
    <source>
        <dbReference type="SAM" id="Phobius"/>
    </source>
</evidence>
<accession>A0A0L0HFE9</accession>